<gene>
    <name evidence="2" type="ORF">PV10_00886</name>
</gene>
<reference evidence="2 3" key="1">
    <citation type="submission" date="2015-01" db="EMBL/GenBank/DDBJ databases">
        <title>The Genome Sequence of Exophiala mesophila CBS40295.</title>
        <authorList>
            <consortium name="The Broad Institute Genomics Platform"/>
            <person name="Cuomo C."/>
            <person name="de Hoog S."/>
            <person name="Gorbushina A."/>
            <person name="Stielow B."/>
            <person name="Teixiera M."/>
            <person name="Abouelleil A."/>
            <person name="Chapman S.B."/>
            <person name="Priest M."/>
            <person name="Young S.K."/>
            <person name="Wortman J."/>
            <person name="Nusbaum C."/>
            <person name="Birren B."/>
        </authorList>
    </citation>
    <scope>NUCLEOTIDE SEQUENCE [LARGE SCALE GENOMIC DNA]</scope>
    <source>
        <strain evidence="2 3">CBS 40295</strain>
    </source>
</reference>
<evidence type="ECO:0000313" key="2">
    <source>
        <dbReference type="EMBL" id="KIV97094.1"/>
    </source>
</evidence>
<dbReference type="Proteomes" id="UP000054302">
    <property type="component" value="Unassembled WGS sequence"/>
</dbReference>
<organism evidence="2 3">
    <name type="scientific">Exophiala mesophila</name>
    <name type="common">Black yeast-like fungus</name>
    <dbReference type="NCBI Taxonomy" id="212818"/>
    <lineage>
        <taxon>Eukaryota</taxon>
        <taxon>Fungi</taxon>
        <taxon>Dikarya</taxon>
        <taxon>Ascomycota</taxon>
        <taxon>Pezizomycotina</taxon>
        <taxon>Eurotiomycetes</taxon>
        <taxon>Chaetothyriomycetidae</taxon>
        <taxon>Chaetothyriales</taxon>
        <taxon>Herpotrichiellaceae</taxon>
        <taxon>Exophiala</taxon>
    </lineage>
</organism>
<dbReference type="HOGENOM" id="CLU_2440861_0_0_1"/>
<name>A0A0D1ZT68_EXOME</name>
<dbReference type="AlphaFoldDB" id="A0A0D1ZT68"/>
<evidence type="ECO:0000256" key="1">
    <source>
        <dbReference type="SAM" id="MobiDB-lite"/>
    </source>
</evidence>
<feature type="compositionally biased region" description="Polar residues" evidence="1">
    <location>
        <begin position="1"/>
        <end position="10"/>
    </location>
</feature>
<accession>A0A0D1ZT68</accession>
<dbReference type="OrthoDB" id="5372011at2759"/>
<sequence length="90" mass="10492">MDSNPDTSSDAAGERVNLDRGKKVSPEVMKEYAEEQRKRRATIILDNYQLLMRYALENQKSIPQTRIYFQRVAVGEHPAPIIRNWFPVSR</sequence>
<dbReference type="EMBL" id="KN847520">
    <property type="protein sequence ID" value="KIV97094.1"/>
    <property type="molecule type" value="Genomic_DNA"/>
</dbReference>
<dbReference type="RefSeq" id="XP_016228668.1">
    <property type="nucleotide sequence ID" value="XM_016365019.1"/>
</dbReference>
<evidence type="ECO:0000313" key="3">
    <source>
        <dbReference type="Proteomes" id="UP000054302"/>
    </source>
</evidence>
<protein>
    <submittedName>
        <fullName evidence="2">Uncharacterized protein</fullName>
    </submittedName>
</protein>
<keyword evidence="3" id="KW-1185">Reference proteome</keyword>
<proteinExistence type="predicted"/>
<dbReference type="GeneID" id="27318731"/>
<feature type="region of interest" description="Disordered" evidence="1">
    <location>
        <begin position="1"/>
        <end position="24"/>
    </location>
</feature>
<feature type="compositionally biased region" description="Basic and acidic residues" evidence="1">
    <location>
        <begin position="12"/>
        <end position="24"/>
    </location>
</feature>
<dbReference type="VEuPathDB" id="FungiDB:PV10_00886"/>